<gene>
    <name evidence="2" type="ORF">CCACVL1_19646</name>
</gene>
<evidence type="ECO:0000256" key="1">
    <source>
        <dbReference type="SAM" id="MobiDB-lite"/>
    </source>
</evidence>
<sequence length="22" mass="2438">MAQSRAGRDQAMARSRAINSYP</sequence>
<dbReference type="Proteomes" id="UP000188268">
    <property type="component" value="Unassembled WGS sequence"/>
</dbReference>
<protein>
    <submittedName>
        <fullName evidence="2">Uncharacterized protein</fullName>
    </submittedName>
</protein>
<dbReference type="AlphaFoldDB" id="A0A1R3HFK7"/>
<reference evidence="2 3" key="1">
    <citation type="submission" date="2013-09" db="EMBL/GenBank/DDBJ databases">
        <title>Corchorus capsularis genome sequencing.</title>
        <authorList>
            <person name="Alam M."/>
            <person name="Haque M.S."/>
            <person name="Islam M.S."/>
            <person name="Emdad E.M."/>
            <person name="Islam M.M."/>
            <person name="Ahmed B."/>
            <person name="Halim A."/>
            <person name="Hossen Q.M.M."/>
            <person name="Hossain M.Z."/>
            <person name="Ahmed R."/>
            <person name="Khan M.M."/>
            <person name="Islam R."/>
            <person name="Rashid M.M."/>
            <person name="Khan S.A."/>
            <person name="Rahman M.S."/>
            <person name="Alam M."/>
        </authorList>
    </citation>
    <scope>NUCLEOTIDE SEQUENCE [LARGE SCALE GENOMIC DNA]</scope>
    <source>
        <strain evidence="3">cv. CVL-1</strain>
        <tissue evidence="2">Whole seedling</tissue>
    </source>
</reference>
<proteinExistence type="predicted"/>
<organism evidence="2 3">
    <name type="scientific">Corchorus capsularis</name>
    <name type="common">Jute</name>
    <dbReference type="NCBI Taxonomy" id="210143"/>
    <lineage>
        <taxon>Eukaryota</taxon>
        <taxon>Viridiplantae</taxon>
        <taxon>Streptophyta</taxon>
        <taxon>Embryophyta</taxon>
        <taxon>Tracheophyta</taxon>
        <taxon>Spermatophyta</taxon>
        <taxon>Magnoliopsida</taxon>
        <taxon>eudicotyledons</taxon>
        <taxon>Gunneridae</taxon>
        <taxon>Pentapetalae</taxon>
        <taxon>rosids</taxon>
        <taxon>malvids</taxon>
        <taxon>Malvales</taxon>
        <taxon>Malvaceae</taxon>
        <taxon>Grewioideae</taxon>
        <taxon>Apeibeae</taxon>
        <taxon>Corchorus</taxon>
    </lineage>
</organism>
<dbReference type="EMBL" id="AWWV01012085">
    <property type="protein sequence ID" value="OMO69147.1"/>
    <property type="molecule type" value="Genomic_DNA"/>
</dbReference>
<feature type="region of interest" description="Disordered" evidence="1">
    <location>
        <begin position="1"/>
        <end position="22"/>
    </location>
</feature>
<name>A0A1R3HFK7_COCAP</name>
<comment type="caution">
    <text evidence="2">The sequence shown here is derived from an EMBL/GenBank/DDBJ whole genome shotgun (WGS) entry which is preliminary data.</text>
</comment>
<evidence type="ECO:0000313" key="2">
    <source>
        <dbReference type="EMBL" id="OMO69147.1"/>
    </source>
</evidence>
<accession>A0A1R3HFK7</accession>
<keyword evidence="3" id="KW-1185">Reference proteome</keyword>
<evidence type="ECO:0000313" key="3">
    <source>
        <dbReference type="Proteomes" id="UP000188268"/>
    </source>
</evidence>
<dbReference type="Gramene" id="OMO69147">
    <property type="protein sequence ID" value="OMO69147"/>
    <property type="gene ID" value="CCACVL1_19646"/>
</dbReference>